<dbReference type="Proteomes" id="UP000030134">
    <property type="component" value="Unassembled WGS sequence"/>
</dbReference>
<keyword evidence="2" id="KW-0479">Metal-binding</keyword>
<evidence type="ECO:0000256" key="1">
    <source>
        <dbReference type="ARBA" id="ARBA00001947"/>
    </source>
</evidence>
<dbReference type="PANTHER" id="PTHR46233:SF3">
    <property type="entry name" value="HYDROXYACYLGLUTATHIONE HYDROLASE GLOC"/>
    <property type="match status" value="1"/>
</dbReference>
<accession>A0A0A2G6Z1</accession>
<dbReference type="SMART" id="SM00849">
    <property type="entry name" value="Lactamase_B"/>
    <property type="match status" value="1"/>
</dbReference>
<dbReference type="InterPro" id="IPR051453">
    <property type="entry name" value="MBL_Glyoxalase_II"/>
</dbReference>
<organism evidence="6 7">
    <name type="scientific">Porphyromonas gingivicanis</name>
    <dbReference type="NCBI Taxonomy" id="266762"/>
    <lineage>
        <taxon>Bacteria</taxon>
        <taxon>Pseudomonadati</taxon>
        <taxon>Bacteroidota</taxon>
        <taxon>Bacteroidia</taxon>
        <taxon>Bacteroidales</taxon>
        <taxon>Porphyromonadaceae</taxon>
        <taxon>Porphyromonas</taxon>
    </lineage>
</organism>
<keyword evidence="3" id="KW-0378">Hydrolase</keyword>
<dbReference type="GO" id="GO:0016787">
    <property type="term" value="F:hydrolase activity"/>
    <property type="evidence" value="ECO:0007669"/>
    <property type="project" value="UniProtKB-KW"/>
</dbReference>
<name>A0A0A2G6Z1_9PORP</name>
<protein>
    <submittedName>
        <fullName evidence="6">Metallo-beta-lactamase</fullName>
    </submittedName>
</protein>
<dbReference type="PANTHER" id="PTHR46233">
    <property type="entry name" value="HYDROXYACYLGLUTATHIONE HYDROLASE GLOC"/>
    <property type="match status" value="1"/>
</dbReference>
<comment type="caution">
    <text evidence="6">The sequence shown here is derived from an EMBL/GenBank/DDBJ whole genome shotgun (WGS) entry which is preliminary data.</text>
</comment>
<gene>
    <name evidence="6" type="ORF">HQ36_00800</name>
</gene>
<feature type="domain" description="Metallo-beta-lactamase" evidence="5">
    <location>
        <begin position="14"/>
        <end position="200"/>
    </location>
</feature>
<evidence type="ECO:0000313" key="7">
    <source>
        <dbReference type="Proteomes" id="UP000030134"/>
    </source>
</evidence>
<dbReference type="InterPro" id="IPR036866">
    <property type="entry name" value="RibonucZ/Hydroxyglut_hydro"/>
</dbReference>
<dbReference type="CDD" id="cd06262">
    <property type="entry name" value="metallo-hydrolase-like_MBL-fold"/>
    <property type="match status" value="1"/>
</dbReference>
<evidence type="ECO:0000256" key="4">
    <source>
        <dbReference type="ARBA" id="ARBA00022833"/>
    </source>
</evidence>
<keyword evidence="7" id="KW-1185">Reference proteome</keyword>
<dbReference type="RefSeq" id="WP_025842724.1">
    <property type="nucleotide sequence ID" value="NZ_JQZW01000002.1"/>
</dbReference>
<dbReference type="eggNOG" id="COG0491">
    <property type="taxonomic scope" value="Bacteria"/>
</dbReference>
<dbReference type="Gene3D" id="3.60.15.10">
    <property type="entry name" value="Ribonuclease Z/Hydroxyacylglutathione hydrolase-like"/>
    <property type="match status" value="1"/>
</dbReference>
<evidence type="ECO:0000256" key="2">
    <source>
        <dbReference type="ARBA" id="ARBA00022723"/>
    </source>
</evidence>
<comment type="cofactor">
    <cofactor evidence="1">
        <name>Zn(2+)</name>
        <dbReference type="ChEBI" id="CHEBI:29105"/>
    </cofactor>
</comment>
<dbReference type="EMBL" id="JQZW01000002">
    <property type="protein sequence ID" value="KGN99043.1"/>
    <property type="molecule type" value="Genomic_DNA"/>
</dbReference>
<dbReference type="SUPFAM" id="SSF56281">
    <property type="entry name" value="Metallo-hydrolase/oxidoreductase"/>
    <property type="match status" value="1"/>
</dbReference>
<dbReference type="Pfam" id="PF00753">
    <property type="entry name" value="Lactamase_B"/>
    <property type="match status" value="1"/>
</dbReference>
<evidence type="ECO:0000259" key="5">
    <source>
        <dbReference type="SMART" id="SM00849"/>
    </source>
</evidence>
<dbReference type="STRING" id="266762.HQ36_00800"/>
<dbReference type="GO" id="GO:0046872">
    <property type="term" value="F:metal ion binding"/>
    <property type="evidence" value="ECO:0007669"/>
    <property type="project" value="UniProtKB-KW"/>
</dbReference>
<keyword evidence="4" id="KW-0862">Zinc</keyword>
<dbReference type="OrthoDB" id="9802248at2"/>
<evidence type="ECO:0000313" key="6">
    <source>
        <dbReference type="EMBL" id="KGN99043.1"/>
    </source>
</evidence>
<proteinExistence type="predicted"/>
<reference evidence="6 7" key="1">
    <citation type="submission" date="2014-08" db="EMBL/GenBank/DDBJ databases">
        <title>Porphyromonas gingivicanis strain:COT-022_OH1391 Genome sequencing.</title>
        <authorList>
            <person name="Wallis C."/>
            <person name="Deusch O."/>
            <person name="O'Flynn C."/>
            <person name="Davis I."/>
            <person name="Jospin G."/>
            <person name="Darling A.E."/>
            <person name="Coil D.A."/>
            <person name="Alexiev A."/>
            <person name="Horsfall A."/>
            <person name="Kirkwood N."/>
            <person name="Harris S."/>
            <person name="Eisen J.A."/>
        </authorList>
    </citation>
    <scope>NUCLEOTIDE SEQUENCE [LARGE SCALE GENOMIC DNA]</scope>
    <source>
        <strain evidence="7">COT-022 OH1391</strain>
    </source>
</reference>
<dbReference type="AlphaFoldDB" id="A0A0A2G6Z1"/>
<dbReference type="InterPro" id="IPR001279">
    <property type="entry name" value="Metallo-B-lactamas"/>
</dbReference>
<sequence length="217" mass="23894">MQTSVHQLTFNYVEENTYILVDKATQEAAIIDCGCMNTAEEQRLVQAVEQLGVTPRLLLFTHLHFDHCWGAAFAAQQYGLTPMAHETEIQKMPPLPQQLGSFGFPDAEVRPQPTYAPLHTGDELTLGATTLKVLFVPGHTPGHIAFYEPVDGLLFVGDVLFVGGDIGRTDLVGGSYTTLIKSIKEELLPLPLTTQVYSGHGPSFDMDSVHKNNPYIR</sequence>
<evidence type="ECO:0000256" key="3">
    <source>
        <dbReference type="ARBA" id="ARBA00022801"/>
    </source>
</evidence>